<gene>
    <name evidence="4" type="ORF">NUM_33070</name>
</gene>
<name>A0A8J4AG67_9ACTN</name>
<dbReference type="SUPFAM" id="SSF56801">
    <property type="entry name" value="Acetyl-CoA synthetase-like"/>
    <property type="match status" value="1"/>
</dbReference>
<dbReference type="PROSITE" id="PS00455">
    <property type="entry name" value="AMP_BINDING"/>
    <property type="match status" value="1"/>
</dbReference>
<feature type="domain" description="AMP-binding enzyme C-terminal" evidence="3">
    <location>
        <begin position="389"/>
        <end position="462"/>
    </location>
</feature>
<proteinExistence type="inferred from homology"/>
<dbReference type="InterPro" id="IPR025110">
    <property type="entry name" value="AMP-bd_C"/>
</dbReference>
<dbReference type="Gene3D" id="3.30.300.30">
    <property type="match status" value="1"/>
</dbReference>
<dbReference type="RefSeq" id="WP_207125785.1">
    <property type="nucleotide sequence ID" value="NZ_BOPO01000055.1"/>
</dbReference>
<keyword evidence="4" id="KW-0436">Ligase</keyword>
<organism evidence="4 5">
    <name type="scientific">Actinocatenispora comari</name>
    <dbReference type="NCBI Taxonomy" id="2807577"/>
    <lineage>
        <taxon>Bacteria</taxon>
        <taxon>Bacillati</taxon>
        <taxon>Actinomycetota</taxon>
        <taxon>Actinomycetes</taxon>
        <taxon>Micromonosporales</taxon>
        <taxon>Micromonosporaceae</taxon>
        <taxon>Actinocatenispora</taxon>
    </lineage>
</organism>
<sequence>MTDLGAQLRRRAGLGGTAVVCGDQAVGYRELDARADAWAAVLGERLRPGQRVATLCRAGIEQIALLYGCARAGLLLVPLPYRLRPGELAVLLDDAAPALLLTDPAHREAAVAAVALAAQRIPVEPLATPPAADRVDAAGDPDAPVLLCYTSGSSGRPRGVPLSSRMCIATDDALDGVARLTADDVVLQLLPQYHVGGWTVLPLLAVARGATLVLEPDFDPARALRLIAAHRVSVTMAVPAMYRTMLAAAAGAELSSLRLAICGGGALPGELARSWWELGVPLCQGYGLTEAGPNVLCVPPAEVHSSAGFAGVPYPGVEVALAGVPAGPGRGELLVRGAGTFAGYWRGPRHRGWLHTGDLAERDERGWYRIVGRLDDRYVSGGENVHPAEVERALLAHPAVTDAAVVGVPDRRWGAVGVAFVVARSALEPESVRDWCRHRVAGFKVPARVLVVPELPRTGIGKVRRDALRDRAMRGQR</sequence>
<dbReference type="InterPro" id="IPR045851">
    <property type="entry name" value="AMP-bd_C_sf"/>
</dbReference>
<keyword evidence="5" id="KW-1185">Reference proteome</keyword>
<dbReference type="InterPro" id="IPR042099">
    <property type="entry name" value="ANL_N_sf"/>
</dbReference>
<evidence type="ECO:0000313" key="4">
    <source>
        <dbReference type="EMBL" id="GIL28053.1"/>
    </source>
</evidence>
<evidence type="ECO:0000259" key="2">
    <source>
        <dbReference type="Pfam" id="PF00501"/>
    </source>
</evidence>
<dbReference type="PANTHER" id="PTHR43201:SF8">
    <property type="entry name" value="ACYL-COA SYNTHETASE FAMILY MEMBER 3"/>
    <property type="match status" value="1"/>
</dbReference>
<dbReference type="InterPro" id="IPR020845">
    <property type="entry name" value="AMP-binding_CS"/>
</dbReference>
<accession>A0A8J4AG67</accession>
<dbReference type="InterPro" id="IPR000873">
    <property type="entry name" value="AMP-dep_synth/lig_dom"/>
</dbReference>
<reference evidence="5" key="1">
    <citation type="journal article" date="2021" name="Int. J. Syst. Evol. Microbiol.">
        <title>Actinocatenispora comari sp. nov., an endophytic actinomycete isolated from aerial parts of Comarum salesowianum.</title>
        <authorList>
            <person name="Oyunbileg N."/>
            <person name="Iizaka Y."/>
            <person name="Hamada M."/>
            <person name="Davaapurev B.O."/>
            <person name="Fukumoto A."/>
            <person name="Tsetseg B."/>
            <person name="Kato F."/>
            <person name="Tamura T."/>
            <person name="Batkhuu J."/>
            <person name="Anzai Y."/>
        </authorList>
    </citation>
    <scope>NUCLEOTIDE SEQUENCE [LARGE SCALE GENOMIC DNA]</scope>
    <source>
        <strain evidence="5">NUM-2625</strain>
    </source>
</reference>
<dbReference type="PANTHER" id="PTHR43201">
    <property type="entry name" value="ACYL-COA SYNTHETASE"/>
    <property type="match status" value="1"/>
</dbReference>
<comment type="caution">
    <text evidence="4">The sequence shown here is derived from an EMBL/GenBank/DDBJ whole genome shotgun (WGS) entry which is preliminary data.</text>
</comment>
<dbReference type="Proteomes" id="UP000614996">
    <property type="component" value="Unassembled WGS sequence"/>
</dbReference>
<evidence type="ECO:0000259" key="3">
    <source>
        <dbReference type="Pfam" id="PF13193"/>
    </source>
</evidence>
<dbReference type="Gene3D" id="3.40.50.12780">
    <property type="entry name" value="N-terminal domain of ligase-like"/>
    <property type="match status" value="1"/>
</dbReference>
<dbReference type="Pfam" id="PF13193">
    <property type="entry name" value="AMP-binding_C"/>
    <property type="match status" value="1"/>
</dbReference>
<comment type="similarity">
    <text evidence="1">Belongs to the ATP-dependent AMP-binding enzyme family.</text>
</comment>
<dbReference type="AlphaFoldDB" id="A0A8J4AG67"/>
<dbReference type="GO" id="GO:0006631">
    <property type="term" value="P:fatty acid metabolic process"/>
    <property type="evidence" value="ECO:0007669"/>
    <property type="project" value="TreeGrafter"/>
</dbReference>
<evidence type="ECO:0000256" key="1">
    <source>
        <dbReference type="ARBA" id="ARBA00006432"/>
    </source>
</evidence>
<feature type="domain" description="AMP-dependent synthetase/ligase" evidence="2">
    <location>
        <begin position="17"/>
        <end position="345"/>
    </location>
</feature>
<dbReference type="GO" id="GO:0031956">
    <property type="term" value="F:medium-chain fatty acid-CoA ligase activity"/>
    <property type="evidence" value="ECO:0007669"/>
    <property type="project" value="TreeGrafter"/>
</dbReference>
<protein>
    <submittedName>
        <fullName evidence="4">Long-chain-fatty-acid--CoA ligase</fullName>
    </submittedName>
</protein>
<dbReference type="Pfam" id="PF00501">
    <property type="entry name" value="AMP-binding"/>
    <property type="match status" value="1"/>
</dbReference>
<dbReference type="EMBL" id="BOPO01000055">
    <property type="protein sequence ID" value="GIL28053.1"/>
    <property type="molecule type" value="Genomic_DNA"/>
</dbReference>
<evidence type="ECO:0000313" key="5">
    <source>
        <dbReference type="Proteomes" id="UP000614996"/>
    </source>
</evidence>